<dbReference type="InterPro" id="IPR002092">
    <property type="entry name" value="DNA-dir_Rpol_phage-type"/>
</dbReference>
<organism evidence="13 14">
    <name type="scientific">Teratosphaeria destructans</name>
    <dbReference type="NCBI Taxonomy" id="418781"/>
    <lineage>
        <taxon>Eukaryota</taxon>
        <taxon>Fungi</taxon>
        <taxon>Dikarya</taxon>
        <taxon>Ascomycota</taxon>
        <taxon>Pezizomycotina</taxon>
        <taxon>Dothideomycetes</taxon>
        <taxon>Dothideomycetidae</taxon>
        <taxon>Mycosphaerellales</taxon>
        <taxon>Teratosphaeriaceae</taxon>
        <taxon>Teratosphaeria</taxon>
    </lineage>
</organism>
<dbReference type="PANTHER" id="PTHR10102">
    <property type="entry name" value="DNA-DIRECTED RNA POLYMERASE, MITOCHONDRIAL"/>
    <property type="match status" value="1"/>
</dbReference>
<dbReference type="FunFam" id="1.10.287.280:FF:000001">
    <property type="entry name" value="DNA-directed RNA polymerase"/>
    <property type="match status" value="1"/>
</dbReference>
<evidence type="ECO:0000256" key="8">
    <source>
        <dbReference type="ARBA" id="ARBA00023163"/>
    </source>
</evidence>
<keyword evidence="6 10" id="KW-0548">Nucleotidyltransferase</keyword>
<protein>
    <recommendedName>
        <fullName evidence="3 10">DNA-directed RNA polymerase</fullName>
        <ecNumber evidence="3 10">2.7.7.6</ecNumber>
    </recommendedName>
</protein>
<evidence type="ECO:0000256" key="2">
    <source>
        <dbReference type="ARBA" id="ARBA00009493"/>
    </source>
</evidence>
<keyword evidence="8 10" id="KW-0804">Transcription</keyword>
<feature type="region of interest" description="Disordered" evidence="11">
    <location>
        <begin position="44"/>
        <end position="67"/>
    </location>
</feature>
<dbReference type="GO" id="GO:0003899">
    <property type="term" value="F:DNA-directed RNA polymerase activity"/>
    <property type="evidence" value="ECO:0007669"/>
    <property type="project" value="UniProtKB-EC"/>
</dbReference>
<dbReference type="InterPro" id="IPR037159">
    <property type="entry name" value="RNA_POL_N_sf"/>
</dbReference>
<dbReference type="InterPro" id="IPR029262">
    <property type="entry name" value="RPOL_N"/>
</dbReference>
<evidence type="ECO:0000256" key="5">
    <source>
        <dbReference type="ARBA" id="ARBA00022679"/>
    </source>
</evidence>
<proteinExistence type="inferred from homology"/>
<comment type="caution">
    <text evidence="13">The sequence shown here is derived from an EMBL/GenBank/DDBJ whole genome shotgun (WGS) entry which is preliminary data.</text>
</comment>
<feature type="region of interest" description="Disordered" evidence="11">
    <location>
        <begin position="738"/>
        <end position="757"/>
    </location>
</feature>
<reference evidence="13 14" key="2">
    <citation type="journal article" date="2021" name="Curr. Genet.">
        <title>Genetic response to nitrogen starvation in the aggressive Eucalyptus foliar pathogen Teratosphaeria destructans.</title>
        <authorList>
            <person name="Havenga M."/>
            <person name="Wingfield B.D."/>
            <person name="Wingfield M.J."/>
            <person name="Dreyer L.L."/>
            <person name="Roets F."/>
            <person name="Aylward J."/>
        </authorList>
    </citation>
    <scope>NUCLEOTIDE SEQUENCE [LARGE SCALE GENOMIC DNA]</scope>
    <source>
        <strain evidence="13">CMW44962</strain>
    </source>
</reference>
<dbReference type="GO" id="GO:0001018">
    <property type="term" value="F:mitochondrial promoter sequence-specific DNA binding"/>
    <property type="evidence" value="ECO:0007669"/>
    <property type="project" value="TreeGrafter"/>
</dbReference>
<dbReference type="OrthoDB" id="276422at2759"/>
<feature type="region of interest" description="Disordered" evidence="11">
    <location>
        <begin position="1405"/>
        <end position="1430"/>
    </location>
</feature>
<keyword evidence="5 10" id="KW-0808">Transferase</keyword>
<comment type="catalytic activity">
    <reaction evidence="9 10">
        <text>RNA(n) + a ribonucleoside 5'-triphosphate = RNA(n+1) + diphosphate</text>
        <dbReference type="Rhea" id="RHEA:21248"/>
        <dbReference type="Rhea" id="RHEA-COMP:14527"/>
        <dbReference type="Rhea" id="RHEA-COMP:17342"/>
        <dbReference type="ChEBI" id="CHEBI:33019"/>
        <dbReference type="ChEBI" id="CHEBI:61557"/>
        <dbReference type="ChEBI" id="CHEBI:140395"/>
        <dbReference type="EC" id="2.7.7.6"/>
    </reaction>
</comment>
<evidence type="ECO:0000256" key="10">
    <source>
        <dbReference type="RuleBase" id="RU003805"/>
    </source>
</evidence>
<evidence type="ECO:0000313" key="14">
    <source>
        <dbReference type="Proteomes" id="UP001138500"/>
    </source>
</evidence>
<evidence type="ECO:0000313" key="13">
    <source>
        <dbReference type="EMBL" id="KAH9827909.1"/>
    </source>
</evidence>
<comment type="function">
    <text evidence="1 10">DNA-dependent RNA polymerase catalyzes the transcription of DNA into RNA using the four ribonucleoside triphosphates as substrates.</text>
</comment>
<reference evidence="13 14" key="1">
    <citation type="journal article" date="2018" name="IMA Fungus">
        <title>IMA Genome-F 10: Nine draft genome sequences of Claviceps purpurea s.lat., including C. arundinis, C. humidiphila, and C. cf. spartinae, pseudomolecules for the pitch canker pathogen Fusarium circinatum, draft genome of Davidsoniella eucalypti, Grosmannia galeiformis, Quambalaria eucalypti, and Teratosphaeria destructans.</title>
        <authorList>
            <person name="Wingfield B.D."/>
            <person name="Liu M."/>
            <person name="Nguyen H.D."/>
            <person name="Lane F.A."/>
            <person name="Morgan S.W."/>
            <person name="De Vos L."/>
            <person name="Wilken P.M."/>
            <person name="Duong T.A."/>
            <person name="Aylward J."/>
            <person name="Coetzee M.P."/>
            <person name="Dadej K."/>
            <person name="De Beer Z.W."/>
            <person name="Findlay W."/>
            <person name="Havenga M."/>
            <person name="Kolarik M."/>
            <person name="Menzies J.G."/>
            <person name="Naidoo K."/>
            <person name="Pochopski O."/>
            <person name="Shoukouhi P."/>
            <person name="Santana Q.C."/>
            <person name="Seifert K.A."/>
            <person name="Soal N."/>
            <person name="Steenkamp E.T."/>
            <person name="Tatham C.T."/>
            <person name="van der Nest M.A."/>
            <person name="Wingfield M.J."/>
        </authorList>
    </citation>
    <scope>NUCLEOTIDE SEQUENCE [LARGE SCALE GENOMIC DNA]</scope>
    <source>
        <strain evidence="13">CMW44962</strain>
    </source>
</reference>
<dbReference type="Gene3D" id="1.10.287.280">
    <property type="match status" value="1"/>
</dbReference>
<keyword evidence="4 10" id="KW-0240">DNA-directed RNA polymerase</keyword>
<keyword evidence="7" id="KW-0809">Transit peptide</keyword>
<comment type="similarity">
    <text evidence="2 10">Belongs to the phage and mitochondrial RNA polymerase family.</text>
</comment>
<dbReference type="EMBL" id="RIBY02001845">
    <property type="protein sequence ID" value="KAH9827909.1"/>
    <property type="molecule type" value="Genomic_DNA"/>
</dbReference>
<name>A0A9W7SSQ6_9PEZI</name>
<evidence type="ECO:0000256" key="7">
    <source>
        <dbReference type="ARBA" id="ARBA00022946"/>
    </source>
</evidence>
<dbReference type="InterPro" id="IPR043502">
    <property type="entry name" value="DNA/RNA_pol_sf"/>
</dbReference>
<evidence type="ECO:0000256" key="9">
    <source>
        <dbReference type="ARBA" id="ARBA00048552"/>
    </source>
</evidence>
<sequence length="1461" mass="163355">MLVRSAGRKQRRHTSQLLAASFAQLHLPWLAPAQLRWTASQAAIDAEDPPRRRQSSLSRLRQTHQQKRQLATAADQYQSSQSVGYPPPGYNVGFRNNADKNVPWDFSNFSLERQARTNQSYSSLRPYQDPIIINTTLQRPEHLIKVQNGIYGTALDLLQHLHTSIQIGRLSRAEAIIRRLAEQTSTKAPELIHAHTLYLEEFLRTLASEGKSGKAQHTLKAMQRWFELEVRKKGVQPDAKMLVVMTRAAIRGMQGKQRDRAIRRYADWAETLGPDVHDEVLGGAEAYDDNEFTILGRATSQFYDLEPEPSAQPTLEAPTQQQKEFARGELDLDALPPVRATEQKGGSLESVKKAMQTFIALPPLPEDAPIEARRERALERQRLMEETSVEIAIDKWRKADDDLRKIGILTVMQSKPMGALMWQWYQSLLPVLQKELAEVKKLLNDETEKKSDDRYHYGPYMELLPPEKLAANTILFVMSRMASGKNRSAKYESEPKLVHLTTGLGKQLESETIAEASLRDLRDARESKSKGFKRLRKALVQKLKQRGARGLTVGERSKLSETDWLSHSKWPLATQVKFGAMLVQKLIESAHLPVTREHPRTKEKITQMQPAFLHRVKWVLGKKIGVVAPNPALLEKLQSEPIGSMIAKQMPMVVEPQPWNGWSKGGYLHYSNPILRLASGSKDGKDYFMAADRKGDMGQVYAGLTALSKVPWKVHPGVLKVQIEAWNSGDEVANFAPLHPKFDMPPEPEAGTDPGPRRRWLQQLRDIENRKSGLHSKRCFQNFQLEIARTVANETLYFPHNMDFRGRAYPIPPYLNHMGADNVRGLLVFAEGKPLGETGLRWLKIHMATVAGYDKASMEDRIKFTEEHIDDIRDSVENPLGGKRWWLQAEDAWQTLAACFELTAALDSPDPTKFVSHLPVQQDGTCNGLQHYAALGGDEIGARQVNLMPGDKPADVYTAVAEAVKAEVEKDAEAGHPVAQKLHGRITRKCVKQPVMTNVYGVTFYGAKEQVLKQLEILFPETENRQHLRAMSSYIAVKIFKSLGTMFRGAQAIQFWLGQCADRIATCLTSEQIKQLTSGEDVYVAKTRKNGGRKADKSTGSGPLVVSTSTAASDKKAMAATSPLFRSTVVWTTPLRLPVVQPYRKSGSKEIKTNLQSIRLQEPQVWDPVSKRKQLQAFPPNFIHSLDATHMLLSALKCNERGLTFASIHDSFWTHACDVNTLSEVLRSAFVEMHSEDIIGRLKEEFEMRYKDCMYLASVNANSTVGKRIAQLRRTLKATITGKGSELALEAERLRLLNSEDTADQEKGKQMVTPAGLIEASGEDALAAPSELAGQTLGEMPVNVDAIEAATSAQDGEVDITGDLEATNTDADSLRGDFLEAAESPEGVVGGSPDEAIGADAEAEMDLSSSETADAAVEKSEKKSRRSPRKINVWLPMQFPEMPQKGAFDVRKLTESRYFFH</sequence>
<dbReference type="Pfam" id="PF14700">
    <property type="entry name" value="RPOL_N"/>
    <property type="match status" value="1"/>
</dbReference>
<dbReference type="Gene3D" id="1.10.150.20">
    <property type="entry name" value="5' to 3' exonuclease, C-terminal subdomain"/>
    <property type="match status" value="1"/>
</dbReference>
<gene>
    <name evidence="13" type="ORF">Tdes44962_MAKER02663</name>
</gene>
<dbReference type="InterPro" id="IPR046950">
    <property type="entry name" value="DNA-dir_Rpol_C_phage-type"/>
</dbReference>
<evidence type="ECO:0000256" key="11">
    <source>
        <dbReference type="SAM" id="MobiDB-lite"/>
    </source>
</evidence>
<evidence type="ECO:0000256" key="4">
    <source>
        <dbReference type="ARBA" id="ARBA00022478"/>
    </source>
</evidence>
<dbReference type="GO" id="GO:0034245">
    <property type="term" value="C:mitochondrial DNA-directed RNA polymerase complex"/>
    <property type="evidence" value="ECO:0007669"/>
    <property type="project" value="TreeGrafter"/>
</dbReference>
<dbReference type="Pfam" id="PF00940">
    <property type="entry name" value="RNA_pol"/>
    <property type="match status" value="1"/>
</dbReference>
<dbReference type="Proteomes" id="UP001138500">
    <property type="component" value="Unassembled WGS sequence"/>
</dbReference>
<dbReference type="Gene3D" id="1.10.1320.10">
    <property type="entry name" value="DNA-directed RNA polymerase, N-terminal domain"/>
    <property type="match status" value="1"/>
</dbReference>
<dbReference type="SMART" id="SM01311">
    <property type="entry name" value="RPOL_N"/>
    <property type="match status" value="1"/>
</dbReference>
<keyword evidence="14" id="KW-1185">Reference proteome</keyword>
<evidence type="ECO:0000256" key="6">
    <source>
        <dbReference type="ARBA" id="ARBA00022695"/>
    </source>
</evidence>
<dbReference type="SUPFAM" id="SSF56672">
    <property type="entry name" value="DNA/RNA polymerases"/>
    <property type="match status" value="1"/>
</dbReference>
<dbReference type="PANTHER" id="PTHR10102:SF0">
    <property type="entry name" value="DNA-DIRECTED RNA POLYMERASE, MITOCHONDRIAL"/>
    <property type="match status" value="1"/>
</dbReference>
<accession>A0A9W7SSQ6</accession>
<evidence type="ECO:0000256" key="1">
    <source>
        <dbReference type="ARBA" id="ARBA00004026"/>
    </source>
</evidence>
<dbReference type="GO" id="GO:0006390">
    <property type="term" value="P:mitochondrial transcription"/>
    <property type="evidence" value="ECO:0007669"/>
    <property type="project" value="TreeGrafter"/>
</dbReference>
<dbReference type="EC" id="2.7.7.6" evidence="3 10"/>
<evidence type="ECO:0000259" key="12">
    <source>
        <dbReference type="SMART" id="SM01311"/>
    </source>
</evidence>
<dbReference type="PROSITE" id="PS00489">
    <property type="entry name" value="RNA_POL_PHAGE_2"/>
    <property type="match status" value="1"/>
</dbReference>
<feature type="domain" description="DNA-directed RNA polymerase N-terminal" evidence="12">
    <location>
        <begin position="379"/>
        <end position="709"/>
    </location>
</feature>
<evidence type="ECO:0000256" key="3">
    <source>
        <dbReference type="ARBA" id="ARBA00012418"/>
    </source>
</evidence>
<dbReference type="PROSITE" id="PS00900">
    <property type="entry name" value="RNA_POL_PHAGE_1"/>
    <property type="match status" value="1"/>
</dbReference>